<dbReference type="InterPro" id="IPR050951">
    <property type="entry name" value="Retrovirus_Pol_polyprotein"/>
</dbReference>
<organism evidence="1 2">
    <name type="scientific">Schistosoma margrebowiei</name>
    <dbReference type="NCBI Taxonomy" id="48269"/>
    <lineage>
        <taxon>Eukaryota</taxon>
        <taxon>Metazoa</taxon>
        <taxon>Spiralia</taxon>
        <taxon>Lophotrochozoa</taxon>
        <taxon>Platyhelminthes</taxon>
        <taxon>Trematoda</taxon>
        <taxon>Digenea</taxon>
        <taxon>Strigeidida</taxon>
        <taxon>Schistosomatoidea</taxon>
        <taxon>Schistosomatidae</taxon>
        <taxon>Schistosoma</taxon>
    </lineage>
</organism>
<accession>A0A183LF46</accession>
<dbReference type="Pfam" id="PF00078">
    <property type="entry name" value="RVT_1"/>
    <property type="match status" value="1"/>
</dbReference>
<dbReference type="Gene3D" id="1.10.340.70">
    <property type="match status" value="1"/>
</dbReference>
<dbReference type="InterPro" id="IPR043502">
    <property type="entry name" value="DNA/RNA_pol_sf"/>
</dbReference>
<sequence length="324" mass="36634">MFCNPDLDYVYLQVEVAEDSRELLTINTHRGLFQYNRLAFGVKTAPSIFQQLMDTILSGIAGVATYLDDILIVATSLEQLRERTTTVLQRVSVPGRNRESYRACISHINSSGKKVQPNRERSSRPCIHCSQASSHNFRFEIWCSSPFCKQSPAMGFDFDTQYRRIQQFGQADALSRIISEHHTADEDEVIASLMTWDHAQCYLTTAVRALPVPAAEIQPISRNDSIIKRVMKYVTNGWPSTGLNGDLKQLYHRLDSLYVVNECLMFGDRVVAPESLRSRVLKQFHTGHPGVKRMNSIARSYAYLPLMDQHIVDLVGKCTVSAIG</sequence>
<protein>
    <submittedName>
        <fullName evidence="1">Uncharacterized protein</fullName>
    </submittedName>
</protein>
<dbReference type="PANTHER" id="PTHR37984:SF5">
    <property type="entry name" value="PROTEIN NYNRIN-LIKE"/>
    <property type="match status" value="1"/>
</dbReference>
<dbReference type="Gene3D" id="3.30.70.270">
    <property type="match status" value="1"/>
</dbReference>
<dbReference type="Gene3D" id="3.10.10.10">
    <property type="entry name" value="HIV Type 1 Reverse Transcriptase, subunit A, domain 1"/>
    <property type="match status" value="1"/>
</dbReference>
<dbReference type="InterPro" id="IPR043128">
    <property type="entry name" value="Rev_trsase/Diguanyl_cyclase"/>
</dbReference>
<gene>
    <name evidence="1" type="ORF">SMRZ_LOCUS2421</name>
</gene>
<dbReference type="Proteomes" id="UP000277204">
    <property type="component" value="Unassembled WGS sequence"/>
</dbReference>
<dbReference type="Pfam" id="PF17921">
    <property type="entry name" value="Integrase_H2C2"/>
    <property type="match status" value="1"/>
</dbReference>
<dbReference type="SUPFAM" id="SSF56672">
    <property type="entry name" value="DNA/RNA polymerases"/>
    <property type="match status" value="1"/>
</dbReference>
<dbReference type="EMBL" id="UZAI01000609">
    <property type="protein sequence ID" value="VDO54849.1"/>
    <property type="molecule type" value="Genomic_DNA"/>
</dbReference>
<proteinExistence type="predicted"/>
<dbReference type="STRING" id="48269.A0A183LF46"/>
<evidence type="ECO:0000313" key="1">
    <source>
        <dbReference type="EMBL" id="VDO54849.1"/>
    </source>
</evidence>
<dbReference type="PANTHER" id="PTHR37984">
    <property type="entry name" value="PROTEIN CBG26694"/>
    <property type="match status" value="1"/>
</dbReference>
<name>A0A183LF46_9TREM</name>
<evidence type="ECO:0000313" key="2">
    <source>
        <dbReference type="Proteomes" id="UP000277204"/>
    </source>
</evidence>
<dbReference type="AlphaFoldDB" id="A0A183LF46"/>
<keyword evidence="2" id="KW-1185">Reference proteome</keyword>
<reference evidence="1 2" key="1">
    <citation type="submission" date="2018-11" db="EMBL/GenBank/DDBJ databases">
        <authorList>
            <consortium name="Pathogen Informatics"/>
        </authorList>
    </citation>
    <scope>NUCLEOTIDE SEQUENCE [LARGE SCALE GENOMIC DNA]</scope>
    <source>
        <strain evidence="1 2">Zambia</strain>
    </source>
</reference>
<dbReference type="InterPro" id="IPR000477">
    <property type="entry name" value="RT_dom"/>
</dbReference>
<dbReference type="InterPro" id="IPR041588">
    <property type="entry name" value="Integrase_H2C2"/>
</dbReference>